<dbReference type="PANTHER" id="PTHR43641:SF2">
    <property type="entry name" value="DEHYDRATASE YBIW-RELATED"/>
    <property type="match status" value="1"/>
</dbReference>
<feature type="modified residue" description="Glycine radical" evidence="3">
    <location>
        <position position="802"/>
    </location>
</feature>
<dbReference type="Pfam" id="PF01228">
    <property type="entry name" value="Gly_radical"/>
    <property type="match status" value="1"/>
</dbReference>
<gene>
    <name evidence="6" type="ORF">Ami103574_01305</name>
</gene>
<dbReference type="PANTHER" id="PTHR43641">
    <property type="entry name" value="FORMATE ACETYLTRANSFERASE 3-RELATED"/>
    <property type="match status" value="1"/>
</dbReference>
<dbReference type="InterPro" id="IPR004184">
    <property type="entry name" value="PFL_dom"/>
</dbReference>
<evidence type="ECO:0000256" key="1">
    <source>
        <dbReference type="ARBA" id="ARBA00022818"/>
    </source>
</evidence>
<dbReference type="EMBL" id="CP048649">
    <property type="protein sequence ID" value="QIB68026.1"/>
    <property type="molecule type" value="Genomic_DNA"/>
</dbReference>
<evidence type="ECO:0000259" key="4">
    <source>
        <dbReference type="PROSITE" id="PS51149"/>
    </source>
</evidence>
<keyword evidence="1 3" id="KW-0556">Organic radical</keyword>
<feature type="domain" description="Glycine radical" evidence="4">
    <location>
        <begin position="704"/>
        <end position="827"/>
    </location>
</feature>
<dbReference type="Gene3D" id="3.20.70.20">
    <property type="match status" value="1"/>
</dbReference>
<dbReference type="SUPFAM" id="SSF51998">
    <property type="entry name" value="PFL-like glycyl radical enzymes"/>
    <property type="match status" value="1"/>
</dbReference>
<evidence type="ECO:0000256" key="2">
    <source>
        <dbReference type="ARBA" id="ARBA00023239"/>
    </source>
</evidence>
<dbReference type="GO" id="GO:0016829">
    <property type="term" value="F:lyase activity"/>
    <property type="evidence" value="ECO:0007669"/>
    <property type="project" value="UniProtKB-KW"/>
</dbReference>
<organism evidence="6 7">
    <name type="scientific">Aminipila butyrica</name>
    <dbReference type="NCBI Taxonomy" id="433296"/>
    <lineage>
        <taxon>Bacteria</taxon>
        <taxon>Bacillati</taxon>
        <taxon>Bacillota</taxon>
        <taxon>Clostridia</taxon>
        <taxon>Peptostreptococcales</taxon>
        <taxon>Anaerovoracaceae</taxon>
        <taxon>Aminipila</taxon>
    </lineage>
</organism>
<keyword evidence="2" id="KW-0456">Lyase</keyword>
<reference evidence="6 7" key="1">
    <citation type="submission" date="2020-02" db="EMBL/GenBank/DDBJ databases">
        <authorList>
            <person name="Kim Y.B."/>
            <person name="Roh S.W."/>
        </authorList>
    </citation>
    <scope>NUCLEOTIDE SEQUENCE [LARGE SCALE GENOMIC DNA]</scope>
    <source>
        <strain evidence="6 7">DSM 103574</strain>
    </source>
</reference>
<accession>A0A858BVD1</accession>
<dbReference type="RefSeq" id="WP_163064946.1">
    <property type="nucleotide sequence ID" value="NZ_CP048649.1"/>
</dbReference>
<dbReference type="KEGG" id="abut:Ami103574_01305"/>
<evidence type="ECO:0000313" key="6">
    <source>
        <dbReference type="EMBL" id="QIB68026.1"/>
    </source>
</evidence>
<name>A0A858BVD1_9FIRM</name>
<evidence type="ECO:0000313" key="7">
    <source>
        <dbReference type="Proteomes" id="UP000466848"/>
    </source>
</evidence>
<evidence type="ECO:0000259" key="5">
    <source>
        <dbReference type="PROSITE" id="PS51554"/>
    </source>
</evidence>
<proteinExistence type="predicted"/>
<evidence type="ECO:0000256" key="3">
    <source>
        <dbReference type="PROSITE-ProRule" id="PRU00493"/>
    </source>
</evidence>
<dbReference type="PROSITE" id="PS51149">
    <property type="entry name" value="GLY_RADICAL_2"/>
    <property type="match status" value="1"/>
</dbReference>
<sequence>MSIEKILSPQEERLQDEIKNNVKTFRNRSRAADILNTVRNAKPQIDVERGLFFTQSFKETEGQALNLRWAKALYHYAANATVYIDDNQLLVGRSGKEGRYGILYPELDGNIYSEVIERMPTRENSPFAVSEEDARIITEEIAPYWVGKTFHENFEKSLTKETEKLTYNPDKELTSRYIVNETASFRSSLQWVHDYEIVLEKGFKGIKEEAEERLKALDEYSPLDYTEKKPFLEATIITCDAIILWANRHGELAAQLAEQEENSVRKKELETLAEICHYVPENPPRTFYEAMQAQWFTQMFSRVEQKTGTIISNGRMDQYLYPFYKQDIEAGRITEDQVQELFECMWVAMAQFIDLYLSETGGAFNEGYAHWEAVTIGGQTKEGYDATNELSYILLKSKREFPLNYPDLAARIHMGSPKRYLYEVAETIKAGEGFPKLLNDEDVVPLLLSKGATFEEAYDYSVSGCAECRMPNRDTYTSPNAYINFAAALEMVIYNGKMAKYGDEVLGLETGKFEEYKSFEELLQAFLKQQRHFIKHAFIQQREIIRLRAQHFASPLGSALHQLCRNTYTDIHQPKIEGGIDLGYFEYMGYATVIDSLAAIKRVVFEEKRLTLAQLKEALEHNFEGYETIRQLLLNAPAYGNDDPYTDWIGKLLDREAQEFTQKYGDELGVHMDLRLVPFTSHVPFGKVVSATPNGRFAYTPLSDGSSASQGADINGPTAILLSNYVTKNFNMNGHAGRLLNIKLSPSCVKGEEGTEKLIQFIEAWRDLKLWHIQFNVLNTDTLKEAQKSPENYRNLLVRIAGYSAYFTELTKDLQDDIISRTQHEAV</sequence>
<keyword evidence="7" id="KW-1185">Reference proteome</keyword>
<dbReference type="GO" id="GO:0005829">
    <property type="term" value="C:cytosol"/>
    <property type="evidence" value="ECO:0007669"/>
    <property type="project" value="TreeGrafter"/>
</dbReference>
<dbReference type="InterPro" id="IPR051215">
    <property type="entry name" value="GRE"/>
</dbReference>
<dbReference type="InterPro" id="IPR001150">
    <property type="entry name" value="Gly_radical"/>
</dbReference>
<feature type="domain" description="PFL" evidence="5">
    <location>
        <begin position="29"/>
        <end position="697"/>
    </location>
</feature>
<dbReference type="Proteomes" id="UP000466848">
    <property type="component" value="Chromosome"/>
</dbReference>
<dbReference type="AlphaFoldDB" id="A0A858BVD1"/>
<dbReference type="PROSITE" id="PS51554">
    <property type="entry name" value="PFL"/>
    <property type="match status" value="1"/>
</dbReference>
<dbReference type="Pfam" id="PF02901">
    <property type="entry name" value="PFL-like"/>
    <property type="match status" value="1"/>
</dbReference>
<protein>
    <submittedName>
        <fullName evidence="6">Glycyl radical protein</fullName>
    </submittedName>
</protein>